<proteinExistence type="predicted"/>
<feature type="region of interest" description="Disordered" evidence="1">
    <location>
        <begin position="185"/>
        <end position="204"/>
    </location>
</feature>
<dbReference type="Pfam" id="PF09618">
    <property type="entry name" value="Cas_Csy4"/>
    <property type="match status" value="1"/>
</dbReference>
<dbReference type="RefSeq" id="WP_123783533.1">
    <property type="nucleotide sequence ID" value="NZ_RKIK01000106.1"/>
</dbReference>
<protein>
    <submittedName>
        <fullName evidence="2">Type I-F CRISPR-associated endoribonuclease Cas6/Csy4</fullName>
    </submittedName>
</protein>
<gene>
    <name evidence="2" type="primary">cas6f</name>
    <name evidence="2" type="ORF">EGH82_20920</name>
</gene>
<dbReference type="Proteomes" id="UP000278792">
    <property type="component" value="Unassembled WGS sequence"/>
</dbReference>
<dbReference type="AlphaFoldDB" id="A0A3N3DTT6"/>
<comment type="caution">
    <text evidence="2">The sequence shown here is derived from an EMBL/GenBank/DDBJ whole genome shotgun (WGS) entry which is preliminary data.</text>
</comment>
<dbReference type="CDD" id="cd09739">
    <property type="entry name" value="Cas6_I-F"/>
    <property type="match status" value="1"/>
</dbReference>
<dbReference type="GO" id="GO:0004519">
    <property type="term" value="F:endonuclease activity"/>
    <property type="evidence" value="ECO:0007669"/>
    <property type="project" value="InterPro"/>
</dbReference>
<reference evidence="2 3" key="1">
    <citation type="submission" date="2018-11" db="EMBL/GenBank/DDBJ databases">
        <title>Vibrio ponticus strain CAIM 1751 pathogenic for the snapper Lutjanus guttatus.</title>
        <authorList>
            <person name="Soto-Rodriguez S."/>
            <person name="Lozano-Olvera R."/>
            <person name="Gomez-Gil B."/>
        </authorList>
    </citation>
    <scope>NUCLEOTIDE SEQUENCE [LARGE SCALE GENOMIC DNA]</scope>
    <source>
        <strain evidence="2 3">CAIM 1751</strain>
    </source>
</reference>
<dbReference type="NCBIfam" id="TIGR02563">
    <property type="entry name" value="cas_Csy4"/>
    <property type="match status" value="1"/>
</dbReference>
<dbReference type="EMBL" id="RKIK01000106">
    <property type="protein sequence ID" value="ROV57911.1"/>
    <property type="molecule type" value="Genomic_DNA"/>
</dbReference>
<dbReference type="GO" id="GO:0043571">
    <property type="term" value="P:maintenance of CRISPR repeat elements"/>
    <property type="evidence" value="ECO:0007669"/>
    <property type="project" value="InterPro"/>
</dbReference>
<evidence type="ECO:0000256" key="1">
    <source>
        <dbReference type="SAM" id="MobiDB-lite"/>
    </source>
</evidence>
<organism evidence="2 3">
    <name type="scientific">Vibrio ponticus</name>
    <dbReference type="NCBI Taxonomy" id="265668"/>
    <lineage>
        <taxon>Bacteria</taxon>
        <taxon>Pseudomonadati</taxon>
        <taxon>Pseudomonadota</taxon>
        <taxon>Gammaproteobacteria</taxon>
        <taxon>Vibrionales</taxon>
        <taxon>Vibrionaceae</taxon>
        <taxon>Vibrio</taxon>
    </lineage>
</organism>
<sequence>MTRRYYFFIRYIPSHADFGLLAGRCIQQMHMFMVNNPQALNKVGVCFPRWNAVDIGDTIAFVMEDKETLLELSFQPYFSMIIQEGVFEVSKVYEVPEDTPEVRFVRNQTIGKSFIASKQRRMKRSMVRADARSELSATEYIPVAEEERVVDHFHRVPISSGSSGQEYILHVQKEFVDSREQPNFNSYGLATNQEKRGTVPDLSI</sequence>
<evidence type="ECO:0000313" key="3">
    <source>
        <dbReference type="Proteomes" id="UP000278792"/>
    </source>
</evidence>
<evidence type="ECO:0000313" key="2">
    <source>
        <dbReference type="EMBL" id="ROV57911.1"/>
    </source>
</evidence>
<name>A0A3N3DTT6_9VIBR</name>
<dbReference type="InterPro" id="IPR013396">
    <property type="entry name" value="CRISPR-assoc_prot_Csy4"/>
</dbReference>
<dbReference type="Gene3D" id="3.30.70.2540">
    <property type="entry name" value="CRISPR-associated endoribonuclease Cas6/Csy4"/>
    <property type="match status" value="1"/>
</dbReference>
<dbReference type="InterPro" id="IPR042564">
    <property type="entry name" value="CRISPR-Cas6/Csy4_sf"/>
</dbReference>
<accession>A0A3N3DTT6</accession>